<dbReference type="EMBL" id="VSSQ01002185">
    <property type="protein sequence ID" value="MPM13859.1"/>
    <property type="molecule type" value="Genomic_DNA"/>
</dbReference>
<evidence type="ECO:0008006" key="2">
    <source>
        <dbReference type="Google" id="ProtNLM"/>
    </source>
</evidence>
<dbReference type="InterPro" id="IPR011990">
    <property type="entry name" value="TPR-like_helical_dom_sf"/>
</dbReference>
<dbReference type="PANTHER" id="PTHR12558:SF13">
    <property type="entry name" value="CELL DIVISION CYCLE PROTEIN 27 HOMOLOG"/>
    <property type="match status" value="1"/>
</dbReference>
<dbReference type="AlphaFoldDB" id="A0A644XCN3"/>
<dbReference type="Gene3D" id="1.25.40.10">
    <property type="entry name" value="Tetratricopeptide repeat domain"/>
    <property type="match status" value="2"/>
</dbReference>
<dbReference type="PROSITE" id="PS50005">
    <property type="entry name" value="TPR"/>
    <property type="match status" value="2"/>
</dbReference>
<accession>A0A644XCN3</accession>
<dbReference type="Pfam" id="PF13181">
    <property type="entry name" value="TPR_8"/>
    <property type="match status" value="3"/>
</dbReference>
<proteinExistence type="predicted"/>
<organism evidence="1">
    <name type="scientific">bioreactor metagenome</name>
    <dbReference type="NCBI Taxonomy" id="1076179"/>
    <lineage>
        <taxon>unclassified sequences</taxon>
        <taxon>metagenomes</taxon>
        <taxon>ecological metagenomes</taxon>
    </lineage>
</organism>
<sequence>MDYNKFNIEEKYDSYKNIKNEEAEKIIFKLSQNEIMELDYDSIILKSKMYLKLDKFKEAIECLKKSLSFKQSEEAYDLLSFAYYEISEYKEALNYVNLSFKISEDEFLYNHKAKILEKLKDYEGAFNSYYEGLKFLIHNNKSYGDLEIFGENLERVGNLLKEKLQKRIIRFITEKNCEELCNCYIRLLEIIIKEEENDQYHSFNTANNINYLHLIEIGRQVLLDCGYFLELLNIYKTLYKVECNLEYEDLTYVNKDYIDKKIKDLIVETEDRTSLQHKEVVYLQVLEEAISIGNKDFNEYLYEKGSILFKTLKYNEGLEVLRKVLNDSNAKTSIKIKAYQCIIIGLENIGIKGLETYEAYKDEFSNFLKTKVDEVLKDENLTLDEKCNVVLEQCDRALNMNLDNSYWPLKTEEVCLFFGEEYEETPTNQSNFKIIESYNKAIKIYDKLIQFNEYCAHGYYRKGRAIVLVLRILNSSDTTTKDSRMVHDLHCYSYSEVIFNLNKAISLNNTNLKYFNLLSRTHFEIGEYEKALAYIDKALTMDEGELYIYLNKVFILIRSHKYTEAIDALLRLSFKNTSIGRVKKTFLPKKDILNFLMGIFNIYPRQEKIYYLMSYYFYYLSDFNYKKSLIFINNAIELGDDERFFLLKAKIYLKNREYEEAIKACEDAIIIDDHYDEAYALKEQCINMIAD</sequence>
<dbReference type="PANTHER" id="PTHR12558">
    <property type="entry name" value="CELL DIVISION CYCLE 16,23,27"/>
    <property type="match status" value="1"/>
</dbReference>
<evidence type="ECO:0000313" key="1">
    <source>
        <dbReference type="EMBL" id="MPM13859.1"/>
    </source>
</evidence>
<name>A0A644XCN3_9ZZZZ</name>
<reference evidence="1" key="1">
    <citation type="submission" date="2019-08" db="EMBL/GenBank/DDBJ databases">
        <authorList>
            <person name="Kucharzyk K."/>
            <person name="Murdoch R.W."/>
            <person name="Higgins S."/>
            <person name="Loffler F."/>
        </authorList>
    </citation>
    <scope>NUCLEOTIDE SEQUENCE</scope>
</reference>
<comment type="caution">
    <text evidence="1">The sequence shown here is derived from an EMBL/GenBank/DDBJ whole genome shotgun (WGS) entry which is preliminary data.</text>
</comment>
<dbReference type="SUPFAM" id="SSF48452">
    <property type="entry name" value="TPR-like"/>
    <property type="match status" value="3"/>
</dbReference>
<dbReference type="SMART" id="SM00028">
    <property type="entry name" value="TPR"/>
    <property type="match status" value="4"/>
</dbReference>
<protein>
    <recommendedName>
        <fullName evidence="2">Beta-barrel assembly-enhancing protease</fullName>
    </recommendedName>
</protein>
<dbReference type="InterPro" id="IPR019734">
    <property type="entry name" value="TPR_rpt"/>
</dbReference>
<gene>
    <name evidence="1" type="ORF">SDC9_60219</name>
</gene>